<dbReference type="InterPro" id="IPR029062">
    <property type="entry name" value="Class_I_gatase-like"/>
</dbReference>
<dbReference type="InterPro" id="IPR052158">
    <property type="entry name" value="INH-QAR"/>
</dbReference>
<name>A0ABT7QDC4_9GAMM</name>
<evidence type="ECO:0000313" key="3">
    <source>
        <dbReference type="Proteomes" id="UP001168109"/>
    </source>
</evidence>
<protein>
    <submittedName>
        <fullName evidence="2">DJ-1/PfpI family protein</fullName>
    </submittedName>
</protein>
<sequence length="216" mass="23698">MYKVGIVLFDDFTDVDFFLMYDLLGRTTDSWDVKILGTKAEHNSQLGISVKTEGHISEVNEQDVVFITSGYRGIPAALKDKNLMSALKLDPKKQLIGSICAGAFILHELGLLNGKKLTTNPHAKTALESMGGDVQDLPLVIEGNIATAGGCLSLMYLVGWLAERLFDSNKRKSIQNQLIPAGQLELFEEIISTTIESAELANLHNNRLQKSGHPPF</sequence>
<dbReference type="PANTHER" id="PTHR43130">
    <property type="entry name" value="ARAC-FAMILY TRANSCRIPTIONAL REGULATOR"/>
    <property type="match status" value="1"/>
</dbReference>
<accession>A0ABT7QDC4</accession>
<dbReference type="PANTHER" id="PTHR43130:SF2">
    <property type="entry name" value="DJ-1_PFPI DOMAIN-CONTAINING PROTEIN"/>
    <property type="match status" value="1"/>
</dbReference>
<keyword evidence="3" id="KW-1185">Reference proteome</keyword>
<feature type="domain" description="DJ-1/PfpI" evidence="1">
    <location>
        <begin position="3"/>
        <end position="157"/>
    </location>
</feature>
<proteinExistence type="predicted"/>
<gene>
    <name evidence="2" type="ORF">OB962_13285</name>
</gene>
<dbReference type="Proteomes" id="UP001168109">
    <property type="component" value="Unassembled WGS sequence"/>
</dbReference>
<dbReference type="Pfam" id="PF01965">
    <property type="entry name" value="DJ-1_PfpI"/>
    <property type="match status" value="1"/>
</dbReference>
<organism evidence="2 3">
    <name type="scientific">Aeromonas piscicola</name>
    <dbReference type="NCBI Taxonomy" id="600645"/>
    <lineage>
        <taxon>Bacteria</taxon>
        <taxon>Pseudomonadati</taxon>
        <taxon>Pseudomonadota</taxon>
        <taxon>Gammaproteobacteria</taxon>
        <taxon>Aeromonadales</taxon>
        <taxon>Aeromonadaceae</taxon>
        <taxon>Aeromonas</taxon>
    </lineage>
</organism>
<dbReference type="EMBL" id="JAOPLU010000003">
    <property type="protein sequence ID" value="MDM5131955.1"/>
    <property type="molecule type" value="Genomic_DNA"/>
</dbReference>
<comment type="caution">
    <text evidence="2">The sequence shown here is derived from an EMBL/GenBank/DDBJ whole genome shotgun (WGS) entry which is preliminary data.</text>
</comment>
<dbReference type="SUPFAM" id="SSF52317">
    <property type="entry name" value="Class I glutamine amidotransferase-like"/>
    <property type="match status" value="1"/>
</dbReference>
<evidence type="ECO:0000259" key="1">
    <source>
        <dbReference type="Pfam" id="PF01965"/>
    </source>
</evidence>
<dbReference type="RefSeq" id="WP_290042200.1">
    <property type="nucleotide sequence ID" value="NZ_JAOPLU010000003.1"/>
</dbReference>
<dbReference type="InterPro" id="IPR002818">
    <property type="entry name" value="DJ-1/PfpI"/>
</dbReference>
<dbReference type="Gene3D" id="3.40.50.880">
    <property type="match status" value="1"/>
</dbReference>
<evidence type="ECO:0000313" key="2">
    <source>
        <dbReference type="EMBL" id="MDM5131955.1"/>
    </source>
</evidence>
<reference evidence="2" key="1">
    <citation type="submission" date="2024-05" db="EMBL/GenBank/DDBJ databases">
        <title>WGS of Aeromonas isolates.</title>
        <authorList>
            <person name="Lee H."/>
        </authorList>
    </citation>
    <scope>NUCLEOTIDE SEQUENCE</scope>
    <source>
        <strain evidence="2">LP308</strain>
    </source>
</reference>